<keyword evidence="4 7" id="KW-0812">Transmembrane</keyword>
<evidence type="ECO:0000256" key="4">
    <source>
        <dbReference type="ARBA" id="ARBA00022692"/>
    </source>
</evidence>
<dbReference type="GO" id="GO:0022857">
    <property type="term" value="F:transmembrane transporter activity"/>
    <property type="evidence" value="ECO:0007669"/>
    <property type="project" value="InterPro"/>
</dbReference>
<feature type="transmembrane region" description="Helical" evidence="7">
    <location>
        <begin position="293"/>
        <end position="317"/>
    </location>
</feature>
<dbReference type="PANTHER" id="PTHR45826">
    <property type="entry name" value="POLYAMINE TRANSPORTER PUT1"/>
    <property type="match status" value="1"/>
</dbReference>
<feature type="transmembrane region" description="Helical" evidence="7">
    <location>
        <begin position="130"/>
        <end position="158"/>
    </location>
</feature>
<feature type="transmembrane region" description="Helical" evidence="7">
    <location>
        <begin position="46"/>
        <end position="66"/>
    </location>
</feature>
<protein>
    <submittedName>
        <fullName evidence="8">APC family permease</fullName>
    </submittedName>
</protein>
<feature type="transmembrane region" description="Helical" evidence="7">
    <location>
        <begin position="436"/>
        <end position="453"/>
    </location>
</feature>
<evidence type="ECO:0000256" key="2">
    <source>
        <dbReference type="ARBA" id="ARBA00022448"/>
    </source>
</evidence>
<keyword evidence="2" id="KW-0813">Transport</keyword>
<feature type="transmembrane region" description="Helical" evidence="7">
    <location>
        <begin position="374"/>
        <end position="391"/>
    </location>
</feature>
<gene>
    <name evidence="8" type="ORF">D9V37_13955</name>
</gene>
<dbReference type="Gene3D" id="1.20.1740.10">
    <property type="entry name" value="Amino acid/polyamine transporter I"/>
    <property type="match status" value="1"/>
</dbReference>
<feature type="transmembrane region" description="Helical" evidence="7">
    <location>
        <begin position="170"/>
        <end position="190"/>
    </location>
</feature>
<feature type="transmembrane region" description="Helical" evidence="7">
    <location>
        <begin position="412"/>
        <end position="430"/>
    </location>
</feature>
<evidence type="ECO:0000313" key="9">
    <source>
        <dbReference type="Proteomes" id="UP000281708"/>
    </source>
</evidence>
<organism evidence="8 9">
    <name type="scientific">Nocardioides mangrovicus</name>
    <dbReference type="NCBI Taxonomy" id="2478913"/>
    <lineage>
        <taxon>Bacteria</taxon>
        <taxon>Bacillati</taxon>
        <taxon>Actinomycetota</taxon>
        <taxon>Actinomycetes</taxon>
        <taxon>Propionibacteriales</taxon>
        <taxon>Nocardioidaceae</taxon>
        <taxon>Nocardioides</taxon>
    </lineage>
</organism>
<keyword evidence="5 7" id="KW-1133">Transmembrane helix</keyword>
<dbReference type="GO" id="GO:0005886">
    <property type="term" value="C:plasma membrane"/>
    <property type="evidence" value="ECO:0007669"/>
    <property type="project" value="UniProtKB-SubCell"/>
</dbReference>
<feature type="transmembrane region" description="Helical" evidence="7">
    <location>
        <begin position="78"/>
        <end position="100"/>
    </location>
</feature>
<sequence length="478" mass="52247">MAEVRTAAVVSRQLRLLPLVGVLFFSVSGGPYGLEETISSSGPGMTMVLLLVVPLVFGLPCALMVAELGSALPLEGGYYYWCKVALGQGAGVVQGIWNWLLTFLDTALYPIVFADYMAQWIPGTRRGEHVWFSFFGGAFSADTHWLVAVAFMVPLAWLNVRGTRLVGETSVALMVVVLAPFAVLTLYGLVQLLRYPVELFPTFTLPGQHVGAAFGAGLGVVIWNYIGWESPSTLLGEIDRPQRTYLRALMLSLPLITLSYVLPMLATLGSGLHRGHETAWEDGDFASVGRLLAGHWLFVLIVIGAVVSQVGLFSSLLMSGARVPRVMAADGYLPDWLAHDHPRYGTPARAIVVSCVIFAIFCMMDFSALVDADVILNLACLLMQFVALIVMRRRFPALRRPYRVPGGAAGPWLLLAGPAVFTVWLSWSTFDEEPAAFWIGLVMLLLGWASYPATRRWVKRERPDADVDLSALEVTPRG</sequence>
<dbReference type="PIRSF" id="PIRSF006060">
    <property type="entry name" value="AA_transporter"/>
    <property type="match status" value="1"/>
</dbReference>
<feature type="transmembrane region" description="Helical" evidence="7">
    <location>
        <begin position="249"/>
        <end position="273"/>
    </location>
</feature>
<dbReference type="InterPro" id="IPR044566">
    <property type="entry name" value="RMV1-like"/>
</dbReference>
<comment type="caution">
    <text evidence="8">The sequence shown here is derived from an EMBL/GenBank/DDBJ whole genome shotgun (WGS) entry which is preliminary data.</text>
</comment>
<evidence type="ECO:0000256" key="6">
    <source>
        <dbReference type="ARBA" id="ARBA00023136"/>
    </source>
</evidence>
<dbReference type="Pfam" id="PF13520">
    <property type="entry name" value="AA_permease_2"/>
    <property type="match status" value="1"/>
</dbReference>
<feature type="transmembrane region" description="Helical" evidence="7">
    <location>
        <begin position="16"/>
        <end position="34"/>
    </location>
</feature>
<keyword evidence="3" id="KW-1003">Cell membrane</keyword>
<evidence type="ECO:0000256" key="3">
    <source>
        <dbReference type="ARBA" id="ARBA00022475"/>
    </source>
</evidence>
<feature type="transmembrane region" description="Helical" evidence="7">
    <location>
        <begin position="210"/>
        <end position="228"/>
    </location>
</feature>
<name>A0A3L8P0S2_9ACTN</name>
<dbReference type="AlphaFoldDB" id="A0A3L8P0S2"/>
<accession>A0A3L8P0S2</accession>
<dbReference type="Proteomes" id="UP000281708">
    <property type="component" value="Unassembled WGS sequence"/>
</dbReference>
<evidence type="ECO:0000313" key="8">
    <source>
        <dbReference type="EMBL" id="RLV48482.1"/>
    </source>
</evidence>
<dbReference type="PANTHER" id="PTHR45826:SF2">
    <property type="entry name" value="AMINO ACID TRANSPORTER"/>
    <property type="match status" value="1"/>
</dbReference>
<keyword evidence="9" id="KW-1185">Reference proteome</keyword>
<evidence type="ECO:0000256" key="7">
    <source>
        <dbReference type="SAM" id="Phobius"/>
    </source>
</evidence>
<comment type="subcellular location">
    <subcellularLocation>
        <location evidence="1">Cell membrane</location>
        <topology evidence="1">Multi-pass membrane protein</topology>
    </subcellularLocation>
</comment>
<dbReference type="InterPro" id="IPR002293">
    <property type="entry name" value="AA/rel_permease1"/>
</dbReference>
<dbReference type="EMBL" id="RDBE01000009">
    <property type="protein sequence ID" value="RLV48482.1"/>
    <property type="molecule type" value="Genomic_DNA"/>
</dbReference>
<proteinExistence type="predicted"/>
<evidence type="ECO:0000256" key="1">
    <source>
        <dbReference type="ARBA" id="ARBA00004651"/>
    </source>
</evidence>
<reference evidence="8 9" key="1">
    <citation type="submission" date="2018-10" db="EMBL/GenBank/DDBJ databases">
        <title>Marmoricola sp. 4Q3S-7 whole genome shotgun sequence.</title>
        <authorList>
            <person name="Li F."/>
        </authorList>
    </citation>
    <scope>NUCLEOTIDE SEQUENCE [LARGE SCALE GENOMIC DNA]</scope>
    <source>
        <strain evidence="8 9">4Q3S-7</strain>
    </source>
</reference>
<keyword evidence="6 7" id="KW-0472">Membrane</keyword>
<evidence type="ECO:0000256" key="5">
    <source>
        <dbReference type="ARBA" id="ARBA00022989"/>
    </source>
</evidence>
<feature type="transmembrane region" description="Helical" evidence="7">
    <location>
        <begin position="350"/>
        <end position="368"/>
    </location>
</feature>